<accession>A0A1G9FTA7</accession>
<evidence type="ECO:0000313" key="2">
    <source>
        <dbReference type="EMBL" id="SDK91373.1"/>
    </source>
</evidence>
<feature type="domain" description="NAD(P)-binding" evidence="1">
    <location>
        <begin position="19"/>
        <end position="336"/>
    </location>
</feature>
<keyword evidence="3" id="KW-1185">Reference proteome</keyword>
<evidence type="ECO:0000313" key="3">
    <source>
        <dbReference type="Proteomes" id="UP000199382"/>
    </source>
</evidence>
<dbReference type="Gene3D" id="3.40.50.720">
    <property type="entry name" value="NAD(P)-binding Rossmann-like Domain"/>
    <property type="match status" value="1"/>
</dbReference>
<dbReference type="Proteomes" id="UP000199382">
    <property type="component" value="Unassembled WGS sequence"/>
</dbReference>
<dbReference type="AlphaFoldDB" id="A0A1G9FTA7"/>
<evidence type="ECO:0000259" key="1">
    <source>
        <dbReference type="Pfam" id="PF16363"/>
    </source>
</evidence>
<dbReference type="PANTHER" id="PTHR43245">
    <property type="entry name" value="BIFUNCTIONAL POLYMYXIN RESISTANCE PROTEIN ARNA"/>
    <property type="match status" value="1"/>
</dbReference>
<dbReference type="Gene3D" id="3.90.25.10">
    <property type="entry name" value="UDP-galactose 4-epimerase, domain 1"/>
    <property type="match status" value="1"/>
</dbReference>
<name>A0A1G9FTA7_9RHOB</name>
<dbReference type="NCBIfam" id="TIGR02622">
    <property type="entry name" value="CDP_4_6_dhtase"/>
    <property type="match status" value="1"/>
</dbReference>
<proteinExistence type="predicted"/>
<gene>
    <name evidence="2" type="ORF">SAMN04488026_105911</name>
</gene>
<protein>
    <submittedName>
        <fullName evidence="2">CDP-glucose 4,6-dehydratase</fullName>
    </submittedName>
</protein>
<dbReference type="InterPro" id="IPR013445">
    <property type="entry name" value="CDP_4_6_deHydtase"/>
</dbReference>
<dbReference type="InterPro" id="IPR036291">
    <property type="entry name" value="NAD(P)-bd_dom_sf"/>
</dbReference>
<organism evidence="2 3">
    <name type="scientific">Aliiruegeria lutimaris</name>
    <dbReference type="NCBI Taxonomy" id="571298"/>
    <lineage>
        <taxon>Bacteria</taxon>
        <taxon>Pseudomonadati</taxon>
        <taxon>Pseudomonadota</taxon>
        <taxon>Alphaproteobacteria</taxon>
        <taxon>Rhodobacterales</taxon>
        <taxon>Roseobacteraceae</taxon>
        <taxon>Aliiruegeria</taxon>
    </lineage>
</organism>
<dbReference type="Pfam" id="PF16363">
    <property type="entry name" value="GDP_Man_Dehyd"/>
    <property type="match status" value="1"/>
</dbReference>
<dbReference type="PANTHER" id="PTHR43245:SF10">
    <property type="entry name" value="SUGAR DEHYDRATASE_EPIMERASE YFNG-RELATED"/>
    <property type="match status" value="1"/>
</dbReference>
<reference evidence="2 3" key="1">
    <citation type="submission" date="2016-10" db="EMBL/GenBank/DDBJ databases">
        <authorList>
            <person name="de Groot N.N."/>
        </authorList>
    </citation>
    <scope>NUCLEOTIDE SEQUENCE [LARGE SCALE GENOMIC DNA]</scope>
    <source>
        <strain evidence="2 3">DSM 25294</strain>
    </source>
</reference>
<dbReference type="STRING" id="571298.SAMN04488026_105911"/>
<dbReference type="InterPro" id="IPR050177">
    <property type="entry name" value="Lipid_A_modif_metabolic_enz"/>
</dbReference>
<dbReference type="SUPFAM" id="SSF51735">
    <property type="entry name" value="NAD(P)-binding Rossmann-fold domains"/>
    <property type="match status" value="1"/>
</dbReference>
<dbReference type="OrthoDB" id="9801785at2"/>
<dbReference type="EMBL" id="FNEK01000059">
    <property type="protein sequence ID" value="SDK91373.1"/>
    <property type="molecule type" value="Genomic_DNA"/>
</dbReference>
<dbReference type="RefSeq" id="WP_093161842.1">
    <property type="nucleotide sequence ID" value="NZ_FNEK01000059.1"/>
</dbReference>
<dbReference type="InterPro" id="IPR016040">
    <property type="entry name" value="NAD(P)-bd_dom"/>
</dbReference>
<sequence>MSGRVDPTFGGSFAGSKVLVTGHTGFKGGWLSAWLLKLGAKVSGLSLPPEPGQGFFCSTDIESRITNRYADIGDAAALEDALKGVDAEILFHLAAQPLVRSSYRNPAETFRTNVSGTAHVLDMARKMPSLRAIVVITSDKCYDNKEWSWGYRENDPLGGRDPYSASKGCTELVAHSYRHAFFDDPDGAQLATARAGNVFGGGDWGEERLVPDIVRAGASGIPVPIRNPEAVRPWQHVLEPLSGYLALAAALLDHGKQYAGAWNFGPDLAGSINVRDLVTMILASWGGNAPSIAFPAGARTLDFNMHEAGILRLDSTKAQTQLGWRPQLDLPTAIAMTIDWYRAHARRADMSELSAQQIRFYSERMASDVIGSSAFVVE</sequence>